<comment type="caution">
    <text evidence="1">The sequence shown here is derived from an EMBL/GenBank/DDBJ whole genome shotgun (WGS) entry which is preliminary data.</text>
</comment>
<evidence type="ECO:0000313" key="2">
    <source>
        <dbReference type="Proteomes" id="UP000024635"/>
    </source>
</evidence>
<proteinExistence type="predicted"/>
<organism evidence="1 2">
    <name type="scientific">Ancylostoma ceylanicum</name>
    <dbReference type="NCBI Taxonomy" id="53326"/>
    <lineage>
        <taxon>Eukaryota</taxon>
        <taxon>Metazoa</taxon>
        <taxon>Ecdysozoa</taxon>
        <taxon>Nematoda</taxon>
        <taxon>Chromadorea</taxon>
        <taxon>Rhabditida</taxon>
        <taxon>Rhabditina</taxon>
        <taxon>Rhabditomorpha</taxon>
        <taxon>Strongyloidea</taxon>
        <taxon>Ancylostomatidae</taxon>
        <taxon>Ancylostomatinae</taxon>
        <taxon>Ancylostoma</taxon>
    </lineage>
</organism>
<sequence>MDEVTFDIHIEPLSDAAKELNERVAHISMLLETDLEAVHRLEAKLHTYESWRPFWSGLLRTPTALFPRSRTTRTST</sequence>
<dbReference type="Proteomes" id="UP000024635">
    <property type="component" value="Unassembled WGS sequence"/>
</dbReference>
<name>A0A016SRK6_9BILA</name>
<keyword evidence="2" id="KW-1185">Reference proteome</keyword>
<gene>
    <name evidence="1" type="primary">Acey_s0188.g1152</name>
    <name evidence="1" type="ORF">Y032_0188g1152</name>
</gene>
<protein>
    <submittedName>
        <fullName evidence="1">Uncharacterized protein</fullName>
    </submittedName>
</protein>
<dbReference type="AlphaFoldDB" id="A0A016SRK6"/>
<accession>A0A016SRK6</accession>
<reference evidence="2" key="1">
    <citation type="journal article" date="2015" name="Nat. Genet.">
        <title>The genome and transcriptome of the zoonotic hookworm Ancylostoma ceylanicum identify infection-specific gene families.</title>
        <authorList>
            <person name="Schwarz E.M."/>
            <person name="Hu Y."/>
            <person name="Antoshechkin I."/>
            <person name="Miller M.M."/>
            <person name="Sternberg P.W."/>
            <person name="Aroian R.V."/>
        </authorList>
    </citation>
    <scope>NUCLEOTIDE SEQUENCE</scope>
    <source>
        <strain evidence="2">HY135</strain>
    </source>
</reference>
<dbReference type="EMBL" id="JARK01001524">
    <property type="protein sequence ID" value="EYB92949.1"/>
    <property type="molecule type" value="Genomic_DNA"/>
</dbReference>
<evidence type="ECO:0000313" key="1">
    <source>
        <dbReference type="EMBL" id="EYB92949.1"/>
    </source>
</evidence>